<dbReference type="InterPro" id="IPR054354">
    <property type="entry name" value="DYNC2H1-like_lid"/>
</dbReference>
<evidence type="ECO:0000313" key="21">
    <source>
        <dbReference type="Proteomes" id="UP001470230"/>
    </source>
</evidence>
<feature type="domain" description="Dynein heavy chain hydrolytic ATP-binding dynein motor region" evidence="14">
    <location>
        <begin position="1450"/>
        <end position="1780"/>
    </location>
</feature>
<keyword evidence="7 10" id="KW-0175">Coiled coil</keyword>
<feature type="coiled-coil region" evidence="10">
    <location>
        <begin position="2611"/>
        <end position="2680"/>
    </location>
</feature>
<dbReference type="Gene3D" id="1.20.140.100">
    <property type="entry name" value="Dynein heavy chain, N-terminal domain 2"/>
    <property type="match status" value="1"/>
</dbReference>
<dbReference type="InterPro" id="IPR042222">
    <property type="entry name" value="Dynein_2_N"/>
</dbReference>
<dbReference type="PANTHER" id="PTHR45703">
    <property type="entry name" value="DYNEIN HEAVY CHAIN"/>
    <property type="match status" value="1"/>
</dbReference>
<dbReference type="Gene3D" id="1.20.920.20">
    <property type="match status" value="1"/>
</dbReference>
<evidence type="ECO:0000313" key="20">
    <source>
        <dbReference type="EMBL" id="KAK8835494.1"/>
    </source>
</evidence>
<evidence type="ECO:0000256" key="2">
    <source>
        <dbReference type="ARBA" id="ARBA00022490"/>
    </source>
</evidence>
<evidence type="ECO:0000256" key="4">
    <source>
        <dbReference type="ARBA" id="ARBA00022741"/>
    </source>
</evidence>
<dbReference type="Pfam" id="PF12777">
    <property type="entry name" value="MT"/>
    <property type="match status" value="1"/>
</dbReference>
<dbReference type="InterPro" id="IPR042228">
    <property type="entry name" value="Dynein_linker_3"/>
</dbReference>
<dbReference type="InterPro" id="IPR043160">
    <property type="entry name" value="Dynein_C_barrel"/>
</dbReference>
<evidence type="ECO:0000256" key="6">
    <source>
        <dbReference type="ARBA" id="ARBA00023017"/>
    </source>
</evidence>
<evidence type="ECO:0000256" key="5">
    <source>
        <dbReference type="ARBA" id="ARBA00022840"/>
    </source>
</evidence>
<dbReference type="SUPFAM" id="SSF52540">
    <property type="entry name" value="P-loop containing nucleoside triphosphate hydrolases"/>
    <property type="match status" value="3"/>
</dbReference>
<feature type="coiled-coil region" evidence="10">
    <location>
        <begin position="2813"/>
        <end position="2903"/>
    </location>
</feature>
<dbReference type="InterPro" id="IPR013602">
    <property type="entry name" value="Dynein_heavy_linker"/>
</dbReference>
<evidence type="ECO:0000256" key="1">
    <source>
        <dbReference type="ARBA" id="ARBA00004245"/>
    </source>
</evidence>
<dbReference type="InterPro" id="IPR041658">
    <property type="entry name" value="AAA_lid_11"/>
</dbReference>
<protein>
    <submittedName>
        <fullName evidence="20">Cytoplasmic dynein 2 heavy chain 1</fullName>
    </submittedName>
</protein>
<dbReference type="Gene3D" id="3.10.490.20">
    <property type="match status" value="1"/>
</dbReference>
<evidence type="ECO:0000256" key="9">
    <source>
        <dbReference type="ARBA" id="ARBA00023212"/>
    </source>
</evidence>
<dbReference type="Gene3D" id="6.10.140.1060">
    <property type="match status" value="1"/>
</dbReference>
<dbReference type="Gene3D" id="1.10.8.1220">
    <property type="match status" value="1"/>
</dbReference>
<dbReference type="EMBL" id="JAPFFF010000094">
    <property type="protein sequence ID" value="KAK8835494.1"/>
    <property type="molecule type" value="Genomic_DNA"/>
</dbReference>
<dbReference type="Gene3D" id="1.20.58.1120">
    <property type="match status" value="1"/>
</dbReference>
<evidence type="ECO:0000259" key="14">
    <source>
        <dbReference type="Pfam" id="PF12774"/>
    </source>
</evidence>
<keyword evidence="3" id="KW-0493">Microtubule</keyword>
<feature type="region of interest" description="Disordered" evidence="11">
    <location>
        <begin position="3420"/>
        <end position="3442"/>
    </location>
</feature>
<dbReference type="Gene3D" id="3.40.50.300">
    <property type="entry name" value="P-loop containing nucleotide triphosphate hydrolases"/>
    <property type="match status" value="5"/>
</dbReference>
<evidence type="ECO:0000256" key="8">
    <source>
        <dbReference type="ARBA" id="ARBA00023175"/>
    </source>
</evidence>
<evidence type="ECO:0000256" key="10">
    <source>
        <dbReference type="SAM" id="Coils"/>
    </source>
</evidence>
<feature type="domain" description="Dynein heavy chain coiled coil stalk" evidence="15">
    <location>
        <begin position="2604"/>
        <end position="2935"/>
    </location>
</feature>
<dbReference type="Pfam" id="PF18198">
    <property type="entry name" value="AAA_lid_11"/>
    <property type="match status" value="1"/>
</dbReference>
<dbReference type="Pfam" id="PF12774">
    <property type="entry name" value="AAA_6"/>
    <property type="match status" value="1"/>
</dbReference>
<accession>A0ABR2GNL4</accession>
<evidence type="ECO:0000259" key="19">
    <source>
        <dbReference type="Pfam" id="PF22597"/>
    </source>
</evidence>
<dbReference type="InterPro" id="IPR004273">
    <property type="entry name" value="Dynein_heavy_D6_P-loop"/>
</dbReference>
<keyword evidence="9" id="KW-0206">Cytoskeleton</keyword>
<feature type="domain" description="Dynein heavy chain linker" evidence="13">
    <location>
        <begin position="920"/>
        <end position="1311"/>
    </location>
</feature>
<dbReference type="InterPro" id="IPR035706">
    <property type="entry name" value="AAA_9"/>
</dbReference>
<dbReference type="Pfam" id="PF08393">
    <property type="entry name" value="DHC_N2"/>
    <property type="match status" value="1"/>
</dbReference>
<dbReference type="InterPro" id="IPR024743">
    <property type="entry name" value="Dynein_HC_stalk"/>
</dbReference>
<dbReference type="Pfam" id="PF22597">
    <property type="entry name" value="DYN_lid"/>
    <property type="match status" value="1"/>
</dbReference>
<feature type="domain" description="Dynein heavy chain AAA module D4" evidence="16">
    <location>
        <begin position="2361"/>
        <end position="2590"/>
    </location>
</feature>
<dbReference type="InterPro" id="IPR043157">
    <property type="entry name" value="Dynein_AAA1S"/>
</dbReference>
<gene>
    <name evidence="20" type="ORF">M9Y10_046115</name>
</gene>
<keyword evidence="8" id="KW-0505">Motor protein</keyword>
<evidence type="ECO:0000259" key="12">
    <source>
        <dbReference type="Pfam" id="PF03028"/>
    </source>
</evidence>
<dbReference type="InterPro" id="IPR026983">
    <property type="entry name" value="DHC"/>
</dbReference>
<dbReference type="Pfam" id="PF12781">
    <property type="entry name" value="AAA_9"/>
    <property type="match status" value="1"/>
</dbReference>
<keyword evidence="2" id="KW-0963">Cytoplasm</keyword>
<feature type="domain" description="Dynein heavy chain AAA lid" evidence="18">
    <location>
        <begin position="3589"/>
        <end position="3671"/>
    </location>
</feature>
<dbReference type="Gene3D" id="1.20.920.30">
    <property type="match status" value="1"/>
</dbReference>
<dbReference type="Pfam" id="PF12780">
    <property type="entry name" value="AAA_8"/>
    <property type="match status" value="1"/>
</dbReference>
<feature type="domain" description="Dynein heavy chain ATP-binding dynein motor region" evidence="17">
    <location>
        <begin position="2964"/>
        <end position="3181"/>
    </location>
</feature>
<dbReference type="InterPro" id="IPR042219">
    <property type="entry name" value="AAA_lid_11_sf"/>
</dbReference>
<keyword evidence="6" id="KW-0243">Dynein</keyword>
<dbReference type="InterPro" id="IPR027417">
    <property type="entry name" value="P-loop_NTPase"/>
</dbReference>
<feature type="domain" description="Dynein heavy chain region D6 P-loop" evidence="12">
    <location>
        <begin position="3451"/>
        <end position="3557"/>
    </location>
</feature>
<dbReference type="Pfam" id="PF03028">
    <property type="entry name" value="Dynein_heavy"/>
    <property type="match status" value="1"/>
</dbReference>
<dbReference type="InterPro" id="IPR024317">
    <property type="entry name" value="Dynein_heavy_chain_D4_dom"/>
</dbReference>
<comment type="subcellular location">
    <subcellularLocation>
        <location evidence="1">Cytoplasm</location>
        <location evidence="1">Cytoskeleton</location>
    </subcellularLocation>
</comment>
<dbReference type="Pfam" id="PF12775">
    <property type="entry name" value="AAA_7"/>
    <property type="match status" value="1"/>
</dbReference>
<dbReference type="Gene3D" id="1.10.8.720">
    <property type="entry name" value="Region D6 of dynein motor"/>
    <property type="match status" value="1"/>
</dbReference>
<dbReference type="Proteomes" id="UP001470230">
    <property type="component" value="Unassembled WGS sequence"/>
</dbReference>
<organism evidence="20 21">
    <name type="scientific">Tritrichomonas musculus</name>
    <dbReference type="NCBI Taxonomy" id="1915356"/>
    <lineage>
        <taxon>Eukaryota</taxon>
        <taxon>Metamonada</taxon>
        <taxon>Parabasalia</taxon>
        <taxon>Tritrichomonadida</taxon>
        <taxon>Tritrichomonadidae</taxon>
        <taxon>Tritrichomonas</taxon>
    </lineage>
</organism>
<keyword evidence="5" id="KW-0067">ATP-binding</keyword>
<dbReference type="InterPro" id="IPR035699">
    <property type="entry name" value="AAA_6"/>
</dbReference>
<evidence type="ECO:0000256" key="3">
    <source>
        <dbReference type="ARBA" id="ARBA00022701"/>
    </source>
</evidence>
<dbReference type="Gene3D" id="1.10.8.710">
    <property type="match status" value="1"/>
</dbReference>
<feature type="coiled-coil region" evidence="10">
    <location>
        <begin position="3121"/>
        <end position="3191"/>
    </location>
</feature>
<reference evidence="20 21" key="1">
    <citation type="submission" date="2024-04" db="EMBL/GenBank/DDBJ databases">
        <title>Tritrichomonas musculus Genome.</title>
        <authorList>
            <person name="Alves-Ferreira E."/>
            <person name="Grigg M."/>
            <person name="Lorenzi H."/>
            <person name="Galac M."/>
        </authorList>
    </citation>
    <scope>NUCLEOTIDE SEQUENCE [LARGE SCALE GENOMIC DNA]</scope>
    <source>
        <strain evidence="20 21">EAF2021</strain>
    </source>
</reference>
<keyword evidence="4" id="KW-0547">Nucleotide-binding</keyword>
<name>A0ABR2GNL4_9EUKA</name>
<evidence type="ECO:0000259" key="18">
    <source>
        <dbReference type="Pfam" id="PF18198"/>
    </source>
</evidence>
<dbReference type="Gene3D" id="3.20.180.20">
    <property type="entry name" value="Dynein heavy chain, N-terminal domain 2"/>
    <property type="match status" value="1"/>
</dbReference>
<evidence type="ECO:0000256" key="11">
    <source>
        <dbReference type="SAM" id="MobiDB-lite"/>
    </source>
</evidence>
<keyword evidence="21" id="KW-1185">Reference proteome</keyword>
<comment type="caution">
    <text evidence="20">The sequence shown here is derived from an EMBL/GenBank/DDBJ whole genome shotgun (WGS) entry which is preliminary data.</text>
</comment>
<evidence type="ECO:0000259" key="15">
    <source>
        <dbReference type="Pfam" id="PF12777"/>
    </source>
</evidence>
<evidence type="ECO:0000259" key="16">
    <source>
        <dbReference type="Pfam" id="PF12780"/>
    </source>
</evidence>
<proteinExistence type="predicted"/>
<feature type="domain" description="Dynein 2 heavy chain 1 cytoplasmic ATPase lid" evidence="19">
    <location>
        <begin position="2227"/>
        <end position="2306"/>
    </location>
</feature>
<evidence type="ECO:0000259" key="17">
    <source>
        <dbReference type="Pfam" id="PF12781"/>
    </source>
</evidence>
<evidence type="ECO:0000259" key="13">
    <source>
        <dbReference type="Pfam" id="PF08393"/>
    </source>
</evidence>
<sequence length="4013" mass="454701">MTEAESVFKEFRNWCILVDKEQDPSRKEPMNRILNEIELVYLQMSRLDTSSLGSLSEAFSILDTTSQAVDRLWTTCHLYTPEQLIHFLDLVSKEIERFILEQLENFNLFDTGPKCRNLSLCYQLLTKWIHQTKQFTQKLWPAFQARKWTNGLYKSDKLNNIHEKLLFFDRYQRSYFYCAKFMDSYSPAEVPTIDDCFKMESDEWESSTSPMLSSLESMANSVSSQIEEGLKAMGDNQDALADELLCLHFLSRFSSIKKVISSYEQKRNKLFISYLDLLKKQAHNHYVDEVNDPNAICNALKWFSYQLKYSKDFKNKCPTDEINASYQEIVTLSEKMIADMVTAWTTAISKQLSQINFDENLIQKEENKKTRILLISFPQDKTSILDQASIITSLNFRITHEIDSKLRKLREHHQYFCALKQCVDYFNTTVISIIRPLRPLLIPYVDGFISTFEGISSVAFGQQDDVENFISSVNKAADDLYDNNEQLMSIHRKMIADIAQLFDCSLIAADAKWKETLRVCRNRIVDIYKGGKTNLKMWLKHINSQVYKALDYQFEKTLLTMENDVKGITVNVSYTRPDIVFNPTIESIRHMLYAQINKLISIPTHFGGVSNGVKMEEFNSQFSGIVKFHLSEIDQLYKRTEVLISRVSNCVDKFNDWVVLGQISDFDTVVNEKLTEPNQFLTNLNAIAMREAQIDQIPDSEKIDYITVSYAIAKSAFKRLVGEYKRSVCSLLRKSLENDISTVMDFINNSLASIQTTIQSSDEVKRVKETIVSLNGKISEFSKTFKTIHDKSNLLMVHDPQSRQSLQFQIDSISSHWLIFKGSLTDQSKVVQQQVKTLRTLMTQKVDDFQRRTTQFKVKWEERKPKEVDFKNPKAVERAIQVVKETRIALVDFEKEKNMLIDEEKSFGVSKQREFPDIANVTNSLKSFETTWLLLDQWQTELDEISGEDWLTYRTHIYDLKDFLDQWNDHANRVPPSDVSMYLIEKIRDLITYYPDITLVRGENWTAEHWEELGIILKYPKAMKINELKLSNILDNAEGIHKNVALIRKLGERAKGEGTIRAALREVREWNMHTDFVLFEQQGISVIKEWKDLLTQVSDMQATIQSLSSLQFADAFESEIQLWTTKFTTLHEALLLLNQIQRKWLHLAPIFNSGALPSHTEKFNALDTQFKGIMNDIKKDPQVTSLLNKYDIVSTLKGILEGLDACQSALTAFLESKRQGFPRLYFIGDFDLLEILGKVRENPNIVQAHLKNLFQGISSVEIDSENKVVAYLSSLGEKVYLPEPVFTTASVEMWLNELCDKMQNSLVELLNDYMTKHAFSTKTYPSQIVQVGEGIKFVEECERSIEKHSLEELSEIYKKKLLKLAEFRSTPLQEEGGGGSPSVKVNVTDSSEVSCIKSLIMDHVHYNSMITELSKKDVTRTQAFEWMRQFKLYFVDGRCIVKMCDGVFDYGYEYQGNAPKLVHTPLTDLCWSTLCEGMHLGFAGNPYGPAGTGKTESVKALGQAMGRQVLVFNCGDGIDVKSICRIFTGLVQCGAWGCFDEFNRLDELVLSAVSQQIQEIQTAILKKSETVSLLSKTVHLNLKSGIFVTLNPAGKAYGGRSKLPNNLKALFRSVSMSVPDKNLIAEVMLYSEGFHKSDELAQRMVTVFSLADQLLSKQKHYDWGLRAQKTVLNMAGQWLRNSDGKDDEEQIIIRALLFDTLGKLDDKDRRLFLDIVRDIFKTDQSDNVSENSLEPTVIEVLAEKKLQQSKVQMTKISLLNQLIQHRTGAVIVGPAGCGKSTVWKVLADALTKSGRKTTVWHIVPKAVPLEGLMGSIDLDTREWTDGVLTRAARAASRLEPDEMGFIVCDGDVDPVWIESLNSVLDDNRLLTLPTGERIQFDRNVKFIFETHSLQFASPATVSRMGVLFVNRSDFDIKLTFPALTEGKDKAYTELFNSLIPPALKLIHKYSSDFVFNFTDLQILRNIIPHIEGMNQPVAFMLAIAKACAALLSPSRQEKFASNFMKEAAKLCGSNLPSTKNILQCEWKDGKIQPFEMKTIAEGEWNANDPPFVSTPESLKYVSSAEPFVRMKEPLLIAGPKGCGKAILVKKLYEGDVEYIYCNALTTAKSVMTRLNELCTTAPAANGLKMKPRSGRPLTLFFKGVQNPSADKFDTVELHSFIRQLCQLNGYMNETLDWVELTNINLVASIDPSDSLQPLSERFLSQFRIVVVDYVSSESLRFIYGEYVTNVLHREQQWDWNSSQVCYELAKSMIIVYDQYLTSNGFTPKDLTKWILGILRYSEDQPTFSMLYEGCRVFADRLPSNKQKEFTTAMTKNISGKLGVYTTFDGSDNLLRRSDISSIKKALNTGLTNYERECGPLDIFIQNSTMKLSTQINRAIALPCNHLLLIAITGCGGKEVLKLTIQTMKGKLFSPSTFDGYSLRHFANDLKECISYAANEKKLSVFCIEEYQIINDSFFEYINSLLTNKIPPNLYTPEEQKAILSQLGDISYEEFKRIVRDNIRVVVIIDPRSPTCAKMLKAQPLLEAQCTILKVNDYEEKVLNEMTPLILSKFEVSDESIAKLPFAKVHKTLKMQSSDFQALIKNYIELSKKKSESLATRKKFLHDGLLRLKAVSDRVAQLSKEAEVQQVQVREKEQRAKEAMDEISKTMTQLNIQSEQMDKISSELSSKEGNLKKQKEKIDDQLSGILPILKAASENVAKLDSRDISEVKSFTMPPQQVRDVLEAVLLLMGERDTSWQNIRKFFSNSHIKEDILRFDPKAVSPQSITEVNKAIEKKKNSFDYETVRRSSAAAAPLAEWVKAMAKYCLVLRDVQPLQNELDKLDAELDSSRVQLKQLETKKTELDTTVVNLQNQYKEFTSEAERLRLSLNEIEEKQKAASNLLNKLSDEQKRWSEQHSEIEKEQGKATQKLLMSAAFMTICGSMNETDRASRMKQLAKALELKDETFVFKDFINTQSEILELKFNGFPSDELSLENVQIIKSCENRTLFIIDPAEHIVEWLEHSLGPAAEVLSWSHPRFQHQASLAIRFGKKLIVKEADGVPLCLIPYLAKEFVLSNGHLTVSVGDKFIDVHPEFRLIIVTRNSSIQLSPREQSLVTTINFTVTRTALRMQLLTLALSTEAPEIEQQHQEQLNESEQLKIELGKLESSLLDILAAADPNTILSNKELINSLDEKKKRASEVEQRLAAVEKFQEQIQEKRVQFQPLANIASAIYFNVDTLYLVHTMYRFSLNEFTKLYTSAFKECKSTGDGRVKALIKTFNSLAYSHFSRSLFREHRLVFGMNLVRTIYPRMFPDNEWQQFLHQRPAKVDSVPSFIPQESQPAFMSLAANVPKVVESLKFDENASGWQKWLDCTTPDNPSSWPQIDGKNPQQLGITALERCLVIQALRPDRLMSSMERIVLGAFSDPKVLSLRQLLVKDGAGKGGKKKQEEGSSEEGASSSSNSSNVAESIFVFIVTPGSDPSIELKEIAMEIPNVGENLVELALGECDSKDALSLVRQASRNGQWAIIKNVHLDISFLQQLEKLVPSLQMSDNFKLILTTEATPSFPTVLLQNSTKIAYEAPPGLINQMSRTLTMWSEDWFGKLSSAVKRSLISLSYLHGVLQERRAFIPVGWSQFFEFTQADLNAATQIIESRNDATDVVRGLLQTTVYGSRMDSEFDRRILNLFVNSNFPCEKFQLFDLPGDLSLKSVSKLLNQRGKDESADNGPTLLGLCSSADATVARSTTQATIHYLSLLTSASQSESESGSQVNSQIFQLVKSLMSQFKDVVDDVQINLQNHPAIDFISVQRSAAHALLKVVTSDVESLSSASDAAMLPAHLRAASASLKKGLVPNEWGCDWIDIDDNVEQWLEQCFERTAALDALSVRVRDNSVLTSQPLPLYATMKPGAFVSALMQAAVRMNKTEMNAIKLAVTFDRPADGSLMSLNICDFTVQAAAVRGGVVTTSETANSDVVKVDKAYLCVCQKKARVADDAIEIPIFESLNREKLVAKAEVPVDSKRKSQVILASAALILSH</sequence>
<evidence type="ECO:0000256" key="7">
    <source>
        <dbReference type="ARBA" id="ARBA00023054"/>
    </source>
</evidence>
<dbReference type="PANTHER" id="PTHR45703:SF22">
    <property type="entry name" value="DYNEIN CYTOPLASMIC 2 HEAVY CHAIN 1"/>
    <property type="match status" value="1"/>
</dbReference>